<dbReference type="PANTHER" id="PTHR37487:SF2">
    <property type="entry name" value="EXPRESSED PROTEIN"/>
    <property type="match status" value="1"/>
</dbReference>
<organism evidence="3 4">
    <name type="scientific">Neolentinus lepideus HHB14362 ss-1</name>
    <dbReference type="NCBI Taxonomy" id="1314782"/>
    <lineage>
        <taxon>Eukaryota</taxon>
        <taxon>Fungi</taxon>
        <taxon>Dikarya</taxon>
        <taxon>Basidiomycota</taxon>
        <taxon>Agaricomycotina</taxon>
        <taxon>Agaricomycetes</taxon>
        <taxon>Gloeophyllales</taxon>
        <taxon>Gloeophyllaceae</taxon>
        <taxon>Neolentinus</taxon>
    </lineage>
</organism>
<sequence length="196" mass="18925">MKFFATAAALVALVPAVLGLTVNTPTGVVECEPIQFTWTDGTAPYFLSLVPGGQPSAAAIEQFPTQQGTSYTWSAVNLQANTQFTVVLKDSTGTQAFSDIVTVQSGSTSCLNGSSSVAASGSSTAASSGSSTSAASGSSPSATSPSSSSSASHSSGTTSGTSSAASATHSSGASRGSSVGAFGVAGVMGLVGAALF</sequence>
<feature type="region of interest" description="Disordered" evidence="1">
    <location>
        <begin position="128"/>
        <end position="176"/>
    </location>
</feature>
<feature type="chain" id="PRO_5007864873" description="Ser-Thr-rich glycosyl-phosphatidyl-inositol-anchored membrane family-domain-containing protein" evidence="2">
    <location>
        <begin position="20"/>
        <end position="196"/>
    </location>
</feature>
<gene>
    <name evidence="3" type="ORF">NEOLEDRAFT_1138033</name>
</gene>
<reference evidence="3 4" key="1">
    <citation type="journal article" date="2016" name="Mol. Biol. Evol.">
        <title>Comparative Genomics of Early-Diverging Mushroom-Forming Fungi Provides Insights into the Origins of Lignocellulose Decay Capabilities.</title>
        <authorList>
            <person name="Nagy L.G."/>
            <person name="Riley R."/>
            <person name="Tritt A."/>
            <person name="Adam C."/>
            <person name="Daum C."/>
            <person name="Floudas D."/>
            <person name="Sun H."/>
            <person name="Yadav J.S."/>
            <person name="Pangilinan J."/>
            <person name="Larsson K.H."/>
            <person name="Matsuura K."/>
            <person name="Barry K."/>
            <person name="Labutti K."/>
            <person name="Kuo R."/>
            <person name="Ohm R.A."/>
            <person name="Bhattacharya S.S."/>
            <person name="Shirouzu T."/>
            <person name="Yoshinaga Y."/>
            <person name="Martin F.M."/>
            <person name="Grigoriev I.V."/>
            <person name="Hibbett D.S."/>
        </authorList>
    </citation>
    <scope>NUCLEOTIDE SEQUENCE [LARGE SCALE GENOMIC DNA]</scope>
    <source>
        <strain evidence="3 4">HHB14362 ss-1</strain>
    </source>
</reference>
<dbReference type="OrthoDB" id="3362246at2759"/>
<evidence type="ECO:0000313" key="4">
    <source>
        <dbReference type="Proteomes" id="UP000076761"/>
    </source>
</evidence>
<protein>
    <recommendedName>
        <fullName evidence="5">Ser-Thr-rich glycosyl-phosphatidyl-inositol-anchored membrane family-domain-containing protein</fullName>
    </recommendedName>
</protein>
<evidence type="ECO:0000313" key="3">
    <source>
        <dbReference type="EMBL" id="KZT22366.1"/>
    </source>
</evidence>
<evidence type="ECO:0008006" key="5">
    <source>
        <dbReference type="Google" id="ProtNLM"/>
    </source>
</evidence>
<dbReference type="STRING" id="1314782.A0A165QFJ1"/>
<dbReference type="EMBL" id="KV425596">
    <property type="protein sequence ID" value="KZT22366.1"/>
    <property type="molecule type" value="Genomic_DNA"/>
</dbReference>
<dbReference type="InParanoid" id="A0A165QFJ1"/>
<dbReference type="AlphaFoldDB" id="A0A165QFJ1"/>
<accession>A0A165QFJ1</accession>
<proteinExistence type="predicted"/>
<name>A0A165QFJ1_9AGAM</name>
<keyword evidence="2" id="KW-0732">Signal</keyword>
<feature type="signal peptide" evidence="2">
    <location>
        <begin position="1"/>
        <end position="19"/>
    </location>
</feature>
<dbReference type="Proteomes" id="UP000076761">
    <property type="component" value="Unassembled WGS sequence"/>
</dbReference>
<evidence type="ECO:0000256" key="2">
    <source>
        <dbReference type="SAM" id="SignalP"/>
    </source>
</evidence>
<dbReference type="PANTHER" id="PTHR37487">
    <property type="entry name" value="CHROMOSOME 1, WHOLE GENOME SHOTGUN SEQUENCE"/>
    <property type="match status" value="1"/>
</dbReference>
<evidence type="ECO:0000256" key="1">
    <source>
        <dbReference type="SAM" id="MobiDB-lite"/>
    </source>
</evidence>
<keyword evidence="4" id="KW-1185">Reference proteome</keyword>